<protein>
    <submittedName>
        <fullName evidence="3">Trypsin-like serine protease</fullName>
        <ecNumber evidence="3">3.4.21.-</ecNumber>
    </submittedName>
</protein>
<dbReference type="EMBL" id="JBHMDY010000032">
    <property type="protein sequence ID" value="MFB9261467.1"/>
    <property type="molecule type" value="Genomic_DNA"/>
</dbReference>
<name>A0ABV5JUJ6_9ACTN</name>
<gene>
    <name evidence="3" type="ORF">ACFFVD_16945</name>
</gene>
<comment type="caution">
    <text evidence="3">The sequence shown here is derived from an EMBL/GenBank/DDBJ whole genome shotgun (WGS) entry which is preliminary data.</text>
</comment>
<feature type="region of interest" description="Disordered" evidence="1">
    <location>
        <begin position="251"/>
        <end position="276"/>
    </location>
</feature>
<evidence type="ECO:0000256" key="1">
    <source>
        <dbReference type="SAM" id="MobiDB-lite"/>
    </source>
</evidence>
<sequence length="291" mass="30251">MHAPRLSLRLRRRPRISRHAASRISRVASRVGGLAVAGLVVVGSAATSATVTAPTADAVINGAITGPAPWAVQITTFHNLPGTPCSGVVIHPHWVATAGHCGPADPNAYTLGFGNRAPLPGGLAETAIFATPGLVGAFGSLDTGLIGRHTPAAVYHAPAGDFMLLKLRHPAPAPAVLRAGADPAPGSVLQFHGFGSTGPLAHHPRATELRTGQTRLDRMVPRDGTWVGQNHTLGGGFSFGDSGGPIFHGDRLVGVHDRSDHGRRQPDGSSPAHYQSIPAQNGWIDWMIANR</sequence>
<dbReference type="InterPro" id="IPR009003">
    <property type="entry name" value="Peptidase_S1_PA"/>
</dbReference>
<dbReference type="SMART" id="SM00020">
    <property type="entry name" value="Tryp_SPc"/>
    <property type="match status" value="1"/>
</dbReference>
<dbReference type="Gene3D" id="2.40.10.10">
    <property type="entry name" value="Trypsin-like serine proteases"/>
    <property type="match status" value="1"/>
</dbReference>
<dbReference type="PROSITE" id="PS50240">
    <property type="entry name" value="TRYPSIN_DOM"/>
    <property type="match status" value="1"/>
</dbReference>
<dbReference type="Pfam" id="PF00089">
    <property type="entry name" value="Trypsin"/>
    <property type="match status" value="1"/>
</dbReference>
<dbReference type="GO" id="GO:0016787">
    <property type="term" value="F:hydrolase activity"/>
    <property type="evidence" value="ECO:0007669"/>
    <property type="project" value="UniProtKB-KW"/>
</dbReference>
<dbReference type="InterPro" id="IPR001314">
    <property type="entry name" value="Peptidase_S1A"/>
</dbReference>
<evidence type="ECO:0000259" key="2">
    <source>
        <dbReference type="PROSITE" id="PS50240"/>
    </source>
</evidence>
<dbReference type="RefSeq" id="WP_380024382.1">
    <property type="nucleotide sequence ID" value="NZ_JBHMDY010000032.1"/>
</dbReference>
<keyword evidence="3" id="KW-0378">Hydrolase</keyword>
<feature type="compositionally biased region" description="Basic and acidic residues" evidence="1">
    <location>
        <begin position="251"/>
        <end position="266"/>
    </location>
</feature>
<organism evidence="3 4">
    <name type="scientific">Dietzia aerolata</name>
    <dbReference type="NCBI Taxonomy" id="595984"/>
    <lineage>
        <taxon>Bacteria</taxon>
        <taxon>Bacillati</taxon>
        <taxon>Actinomycetota</taxon>
        <taxon>Actinomycetes</taxon>
        <taxon>Mycobacteriales</taxon>
        <taxon>Dietziaceae</taxon>
        <taxon>Dietzia</taxon>
    </lineage>
</organism>
<reference evidence="3 4" key="1">
    <citation type="submission" date="2024-09" db="EMBL/GenBank/DDBJ databases">
        <authorList>
            <person name="Sun Q."/>
            <person name="Mori K."/>
        </authorList>
    </citation>
    <scope>NUCLEOTIDE SEQUENCE [LARGE SCALE GENOMIC DNA]</scope>
    <source>
        <strain evidence="3 4">CCM 7659</strain>
    </source>
</reference>
<dbReference type="EC" id="3.4.21.-" evidence="3"/>
<feature type="domain" description="Peptidase S1" evidence="2">
    <location>
        <begin position="59"/>
        <end position="291"/>
    </location>
</feature>
<dbReference type="PRINTS" id="PR00722">
    <property type="entry name" value="CHYMOTRYPSIN"/>
</dbReference>
<proteinExistence type="predicted"/>
<dbReference type="SUPFAM" id="SSF50494">
    <property type="entry name" value="Trypsin-like serine proteases"/>
    <property type="match status" value="1"/>
</dbReference>
<dbReference type="InterPro" id="IPR001254">
    <property type="entry name" value="Trypsin_dom"/>
</dbReference>
<accession>A0ABV5JUJ6</accession>
<keyword evidence="4" id="KW-1185">Reference proteome</keyword>
<dbReference type="InterPro" id="IPR043504">
    <property type="entry name" value="Peptidase_S1_PA_chymotrypsin"/>
</dbReference>
<dbReference type="Proteomes" id="UP001589700">
    <property type="component" value="Unassembled WGS sequence"/>
</dbReference>
<evidence type="ECO:0000313" key="3">
    <source>
        <dbReference type="EMBL" id="MFB9261467.1"/>
    </source>
</evidence>
<evidence type="ECO:0000313" key="4">
    <source>
        <dbReference type="Proteomes" id="UP001589700"/>
    </source>
</evidence>